<comment type="caution">
    <text evidence="2">The sequence shown here is derived from an EMBL/GenBank/DDBJ whole genome shotgun (WGS) entry which is preliminary data.</text>
</comment>
<dbReference type="PANTHER" id="PTHR37314:SF4">
    <property type="entry name" value="UPF0700 TRANSMEMBRANE PROTEIN YOAK"/>
    <property type="match status" value="1"/>
</dbReference>
<dbReference type="AlphaFoldDB" id="A0A9X8M926"/>
<feature type="transmembrane region" description="Helical" evidence="1">
    <location>
        <begin position="110"/>
        <end position="130"/>
    </location>
</feature>
<keyword evidence="1" id="KW-1133">Transmembrane helix</keyword>
<dbReference type="InterPro" id="IPR010699">
    <property type="entry name" value="DUF1275"/>
</dbReference>
<sequence>MKQQDSTRLTPDLSSADAHTQPLHLSMHRHRRVGLVLVAALSILAGMTDAIGFLSAGDYVSFMSGNTTRLAVAVALGDSTTLLRLLLIIGLFILGNALGIVVVRVSGRRALPLLLLTSALLAAAAGWSTGGLPGSVLPPLVAAVLAMGMINAAVEQVNGQSIGLTYVTGALSRLGRGLGRWLLGERHSGWLMQAIPWGGMLGGAIMGAWLQHHLGLKALFVSSAWAALIGLASLWIPRRWQLHYMPK</sequence>
<feature type="transmembrane region" description="Helical" evidence="1">
    <location>
        <begin position="33"/>
        <end position="54"/>
    </location>
</feature>
<dbReference type="PANTHER" id="PTHR37314">
    <property type="entry name" value="SLR0142 PROTEIN"/>
    <property type="match status" value="1"/>
</dbReference>
<evidence type="ECO:0000313" key="2">
    <source>
        <dbReference type="EMBL" id="SEP66892.1"/>
    </source>
</evidence>
<name>A0A9X8M926_9PSED</name>
<proteinExistence type="predicted"/>
<keyword evidence="1" id="KW-0472">Membrane</keyword>
<evidence type="ECO:0000256" key="1">
    <source>
        <dbReference type="SAM" id="Phobius"/>
    </source>
</evidence>
<organism evidence="2 3">
    <name type="scientific">Pseudomonas lutea</name>
    <dbReference type="NCBI Taxonomy" id="243924"/>
    <lineage>
        <taxon>Bacteria</taxon>
        <taxon>Pseudomonadati</taxon>
        <taxon>Pseudomonadota</taxon>
        <taxon>Gammaproteobacteria</taxon>
        <taxon>Pseudomonadales</taxon>
        <taxon>Pseudomonadaceae</taxon>
        <taxon>Pseudomonas</taxon>
    </lineage>
</organism>
<dbReference type="Pfam" id="PF06912">
    <property type="entry name" value="DUF1275"/>
    <property type="match status" value="1"/>
</dbReference>
<gene>
    <name evidence="2" type="ORF">SAMN05216409_101456</name>
</gene>
<feature type="transmembrane region" description="Helical" evidence="1">
    <location>
        <begin position="136"/>
        <end position="154"/>
    </location>
</feature>
<evidence type="ECO:0000313" key="3">
    <source>
        <dbReference type="Proteomes" id="UP000183210"/>
    </source>
</evidence>
<dbReference type="Proteomes" id="UP000183210">
    <property type="component" value="Unassembled WGS sequence"/>
</dbReference>
<accession>A0A9X8M926</accession>
<keyword evidence="1" id="KW-0812">Transmembrane</keyword>
<dbReference type="EMBL" id="FOEV01000001">
    <property type="protein sequence ID" value="SEP66892.1"/>
    <property type="molecule type" value="Genomic_DNA"/>
</dbReference>
<feature type="transmembrane region" description="Helical" evidence="1">
    <location>
        <begin position="82"/>
        <end position="103"/>
    </location>
</feature>
<reference evidence="2 3" key="1">
    <citation type="submission" date="2016-10" db="EMBL/GenBank/DDBJ databases">
        <authorList>
            <person name="Varghese N."/>
            <person name="Submissions S."/>
        </authorList>
    </citation>
    <scope>NUCLEOTIDE SEQUENCE [LARGE SCALE GENOMIC DNA]</scope>
    <source>
        <strain evidence="2 3">LMG 21974</strain>
    </source>
</reference>
<feature type="transmembrane region" description="Helical" evidence="1">
    <location>
        <begin position="216"/>
        <end position="237"/>
    </location>
</feature>
<protein>
    <submittedName>
        <fullName evidence="2">Uncharacterized membrane protein YoaK, UPF0700 family</fullName>
    </submittedName>
</protein>
<feature type="transmembrane region" description="Helical" evidence="1">
    <location>
        <begin position="190"/>
        <end position="210"/>
    </location>
</feature>